<dbReference type="PANTHER" id="PTHR48098">
    <property type="entry name" value="ENTEROCHELIN ESTERASE-RELATED"/>
    <property type="match status" value="1"/>
</dbReference>
<dbReference type="InterPro" id="IPR050583">
    <property type="entry name" value="Mycobacterial_A85_antigen"/>
</dbReference>
<feature type="region of interest" description="Disordered" evidence="1">
    <location>
        <begin position="399"/>
        <end position="418"/>
    </location>
</feature>
<comment type="caution">
    <text evidence="3">The sequence shown here is derived from an EMBL/GenBank/DDBJ whole genome shotgun (WGS) entry which is preliminary data.</text>
</comment>
<reference evidence="3 4" key="1">
    <citation type="submission" date="2020-08" db="EMBL/GenBank/DDBJ databases">
        <title>Genomic Encyclopedia of Type Strains, Phase IV (KMG-V): Genome sequencing to study the core and pangenomes of soil and plant-associated prokaryotes.</title>
        <authorList>
            <person name="Whitman W."/>
        </authorList>
    </citation>
    <scope>NUCLEOTIDE SEQUENCE [LARGE SCALE GENOMIC DNA]</scope>
    <source>
        <strain evidence="3 4">M8US30</strain>
    </source>
</reference>
<keyword evidence="2" id="KW-0732">Signal</keyword>
<feature type="compositionally biased region" description="Polar residues" evidence="1">
    <location>
        <begin position="408"/>
        <end position="418"/>
    </location>
</feature>
<evidence type="ECO:0000256" key="2">
    <source>
        <dbReference type="SAM" id="SignalP"/>
    </source>
</evidence>
<name>A0A7W8JAZ2_9BACT</name>
<dbReference type="InterPro" id="IPR014756">
    <property type="entry name" value="Ig_E-set"/>
</dbReference>
<dbReference type="PANTHER" id="PTHR48098:SF1">
    <property type="entry name" value="DIACYLGLYCEROL ACYLTRANSFERASE_MYCOLYLTRANSFERASE AG85A"/>
    <property type="match status" value="1"/>
</dbReference>
<protein>
    <submittedName>
        <fullName evidence="3">Enterochelin esterase family protein</fullName>
    </submittedName>
</protein>
<evidence type="ECO:0000256" key="1">
    <source>
        <dbReference type="SAM" id="MobiDB-lite"/>
    </source>
</evidence>
<dbReference type="InterPro" id="IPR013783">
    <property type="entry name" value="Ig-like_fold"/>
</dbReference>
<dbReference type="AlphaFoldDB" id="A0A7W8JAZ2"/>
<organism evidence="3 4">
    <name type="scientific">Tunturiibacter lichenicola</name>
    <dbReference type="NCBI Taxonomy" id="2051959"/>
    <lineage>
        <taxon>Bacteria</taxon>
        <taxon>Pseudomonadati</taxon>
        <taxon>Acidobacteriota</taxon>
        <taxon>Terriglobia</taxon>
        <taxon>Terriglobales</taxon>
        <taxon>Acidobacteriaceae</taxon>
        <taxon>Tunturiibacter</taxon>
    </lineage>
</organism>
<evidence type="ECO:0000313" key="4">
    <source>
        <dbReference type="Proteomes" id="UP000569092"/>
    </source>
</evidence>
<dbReference type="Pfam" id="PF00756">
    <property type="entry name" value="Esterase"/>
    <property type="match status" value="1"/>
</dbReference>
<dbReference type="Proteomes" id="UP000569092">
    <property type="component" value="Unassembled WGS sequence"/>
</dbReference>
<sequence length="418" mass="46105">MKRIAVAILLLSSYCFAQTTDGFAPALTDVWGAEYPRVDASGRAEFRIKAPNATAVKLNFWSNPKLDMVKGSDGLWTATTPPLVPGFHYYNFVIDGVDVNDAGSHAVYGGGRDASGIEIPEPGATYYLPQDVPHGGVREIGYFSKITGSWRHAVLYLPPGYDTQTKMRYPVLYLQHGGGEDETGWIKQGHANFILDNLIASGASKPMIIVMAYGYARRVGHPDPDLTGKPFGSPEMMKAMQEMSQTFEGDLTQALIPYIDSNFRTRADREHRAMAGLSMGGMQTFLVTFDHLDLFSYIGGFSGAGGMMMMRSNEKPDMKTAFNGALADPTAFAKKVHLLWIGVGAEEPEQMHAGIVRLHDSLTEANVKHVFYESPGTAHEWQTWRRDLKDFAPRLFQAGGNRPWQRGKATQKNASLKL</sequence>
<gene>
    <name evidence="3" type="ORF">HDF10_003974</name>
</gene>
<feature type="chain" id="PRO_5031054122" evidence="2">
    <location>
        <begin position="18"/>
        <end position="418"/>
    </location>
</feature>
<proteinExistence type="predicted"/>
<dbReference type="InterPro" id="IPR000801">
    <property type="entry name" value="Esterase-like"/>
</dbReference>
<evidence type="ECO:0000313" key="3">
    <source>
        <dbReference type="EMBL" id="MBB5345967.1"/>
    </source>
</evidence>
<dbReference type="EMBL" id="JACHDZ010000008">
    <property type="protein sequence ID" value="MBB5345967.1"/>
    <property type="molecule type" value="Genomic_DNA"/>
</dbReference>
<dbReference type="SUPFAM" id="SSF81296">
    <property type="entry name" value="E set domains"/>
    <property type="match status" value="1"/>
</dbReference>
<dbReference type="SUPFAM" id="SSF53474">
    <property type="entry name" value="alpha/beta-Hydrolases"/>
    <property type="match status" value="1"/>
</dbReference>
<dbReference type="CDD" id="cd02858">
    <property type="entry name" value="E_set_Esterase_N"/>
    <property type="match status" value="1"/>
</dbReference>
<accession>A0A7W8JAZ2</accession>
<dbReference type="Gene3D" id="2.60.40.10">
    <property type="entry name" value="Immunoglobulins"/>
    <property type="match status" value="1"/>
</dbReference>
<feature type="signal peptide" evidence="2">
    <location>
        <begin position="1"/>
        <end position="17"/>
    </location>
</feature>
<dbReference type="Gene3D" id="3.40.50.1820">
    <property type="entry name" value="alpha/beta hydrolase"/>
    <property type="match status" value="1"/>
</dbReference>
<dbReference type="GO" id="GO:0016747">
    <property type="term" value="F:acyltransferase activity, transferring groups other than amino-acyl groups"/>
    <property type="evidence" value="ECO:0007669"/>
    <property type="project" value="TreeGrafter"/>
</dbReference>
<dbReference type="InterPro" id="IPR029058">
    <property type="entry name" value="AB_hydrolase_fold"/>
</dbReference>